<keyword evidence="1 4" id="KW-0689">Ribosomal protein</keyword>
<evidence type="ECO:0000256" key="5">
    <source>
        <dbReference type="RuleBase" id="RU003919"/>
    </source>
</evidence>
<dbReference type="GO" id="GO:0019843">
    <property type="term" value="F:rRNA binding"/>
    <property type="evidence" value="ECO:0007669"/>
    <property type="project" value="UniProtKB-UniRule"/>
</dbReference>
<dbReference type="Pfam" id="PF00312">
    <property type="entry name" value="Ribosomal_S15"/>
    <property type="match status" value="1"/>
</dbReference>
<evidence type="ECO:0000313" key="7">
    <source>
        <dbReference type="Proteomes" id="UP000317778"/>
    </source>
</evidence>
<comment type="similarity">
    <text evidence="4 5">Belongs to the universal ribosomal protein uS15 family.</text>
</comment>
<dbReference type="PANTHER" id="PTHR23321">
    <property type="entry name" value="RIBOSOMAL PROTEIN S15, BACTERIAL AND ORGANELLAR"/>
    <property type="match status" value="1"/>
</dbReference>
<dbReference type="GO" id="GO:0003735">
    <property type="term" value="F:structural constituent of ribosome"/>
    <property type="evidence" value="ECO:0007669"/>
    <property type="project" value="InterPro"/>
</dbReference>
<keyword evidence="4" id="KW-0699">rRNA-binding</keyword>
<dbReference type="AlphaFoldDB" id="A0A532UVM7"/>
<sequence>MTLGKERKRELIEEFQHHKSDTGSSEVQVAILTERIELLSEHLRQHHKDHHSRRGLIKMVNLRRKHLNYLYKRDRDTYYALVKKLGLRG</sequence>
<dbReference type="EMBL" id="NJBO01000025">
    <property type="protein sequence ID" value="TKJ38994.1"/>
    <property type="molecule type" value="Genomic_DNA"/>
</dbReference>
<dbReference type="InterPro" id="IPR009068">
    <property type="entry name" value="uS15_NS1_RNA-bd_sf"/>
</dbReference>
<keyword evidence="4" id="KW-0694">RNA-binding</keyword>
<dbReference type="InterPro" id="IPR005290">
    <property type="entry name" value="Ribosomal_uS15_bac-type"/>
</dbReference>
<dbReference type="PANTHER" id="PTHR23321:SF26">
    <property type="entry name" value="SMALL RIBOSOMAL SUBUNIT PROTEIN US15M"/>
    <property type="match status" value="1"/>
</dbReference>
<comment type="caution">
    <text evidence="6">The sequence shown here is derived from an EMBL/GenBank/DDBJ whole genome shotgun (WGS) entry which is preliminary data.</text>
</comment>
<dbReference type="GO" id="GO:0006412">
    <property type="term" value="P:translation"/>
    <property type="evidence" value="ECO:0007669"/>
    <property type="project" value="UniProtKB-UniRule"/>
</dbReference>
<dbReference type="GO" id="GO:0005737">
    <property type="term" value="C:cytoplasm"/>
    <property type="evidence" value="ECO:0007669"/>
    <property type="project" value="UniProtKB-ARBA"/>
</dbReference>
<reference evidence="6 7" key="1">
    <citation type="submission" date="2017-06" db="EMBL/GenBank/DDBJ databases">
        <title>Novel microbial phyla capable of carbon fixation and sulfur reduction in deep-sea sediments.</title>
        <authorList>
            <person name="Huang J."/>
            <person name="Baker B."/>
            <person name="Wang Y."/>
        </authorList>
    </citation>
    <scope>NUCLEOTIDE SEQUENCE [LARGE SCALE GENOMIC DNA]</scope>
    <source>
        <strain evidence="6">B3_TA06</strain>
    </source>
</reference>
<dbReference type="GO" id="GO:1990904">
    <property type="term" value="C:ribonucleoprotein complex"/>
    <property type="evidence" value="ECO:0007669"/>
    <property type="project" value="UniProtKB-KW"/>
</dbReference>
<dbReference type="SMART" id="SM01387">
    <property type="entry name" value="Ribosomal_S15"/>
    <property type="match status" value="1"/>
</dbReference>
<dbReference type="Gene3D" id="1.10.287.10">
    <property type="entry name" value="S15/NS1, RNA-binding"/>
    <property type="match status" value="1"/>
</dbReference>
<evidence type="ECO:0000313" key="6">
    <source>
        <dbReference type="EMBL" id="TKJ38994.1"/>
    </source>
</evidence>
<dbReference type="Gene3D" id="6.10.250.3130">
    <property type="match status" value="1"/>
</dbReference>
<gene>
    <name evidence="4" type="primary">rpsO</name>
    <name evidence="6" type="ORF">CEE36_10470</name>
</gene>
<dbReference type="HAMAP" id="MF_01343_B">
    <property type="entry name" value="Ribosomal_uS15_B"/>
    <property type="match status" value="1"/>
</dbReference>
<comment type="function">
    <text evidence="4">One of the primary rRNA binding proteins, it binds directly to 16S rRNA where it helps nucleate assembly of the platform of the 30S subunit by binding and bridging several RNA helices of the 16S rRNA.</text>
</comment>
<accession>A0A532UVM7</accession>
<organism evidence="6 7">
    <name type="scientific">candidate division TA06 bacterium B3_TA06</name>
    <dbReference type="NCBI Taxonomy" id="2012487"/>
    <lineage>
        <taxon>Bacteria</taxon>
        <taxon>Bacteria division TA06</taxon>
    </lineage>
</organism>
<dbReference type="InterPro" id="IPR000589">
    <property type="entry name" value="Ribosomal_uS15"/>
</dbReference>
<protein>
    <recommendedName>
        <fullName evidence="4">Small ribosomal subunit protein uS15</fullName>
    </recommendedName>
</protein>
<dbReference type="CDD" id="cd00353">
    <property type="entry name" value="Ribosomal_S15p_S13e"/>
    <property type="match status" value="1"/>
</dbReference>
<dbReference type="FunFam" id="1.10.287.10:FF:000002">
    <property type="entry name" value="30S ribosomal protein S15"/>
    <property type="match status" value="1"/>
</dbReference>
<name>A0A532UVM7_UNCT6</name>
<evidence type="ECO:0000256" key="4">
    <source>
        <dbReference type="HAMAP-Rule" id="MF_01343"/>
    </source>
</evidence>
<proteinExistence type="inferred from homology"/>
<dbReference type="NCBIfam" id="TIGR00952">
    <property type="entry name" value="S15_bact"/>
    <property type="match status" value="1"/>
</dbReference>
<dbReference type="Proteomes" id="UP000317778">
    <property type="component" value="Unassembled WGS sequence"/>
</dbReference>
<keyword evidence="2 4" id="KW-0687">Ribonucleoprotein</keyword>
<evidence type="ECO:0000256" key="1">
    <source>
        <dbReference type="ARBA" id="ARBA00022980"/>
    </source>
</evidence>
<evidence type="ECO:0000256" key="3">
    <source>
        <dbReference type="ARBA" id="ARBA00064542"/>
    </source>
</evidence>
<comment type="function">
    <text evidence="4">Forms an intersubunit bridge (bridge B4) with the 23S rRNA of the 50S subunit in the ribosome.</text>
</comment>
<comment type="subunit">
    <text evidence="3 4">Part of the 30S ribosomal subunit. Forms a bridge to the 50S subunit in the 70S ribosome, contacting the 23S rRNA.</text>
</comment>
<dbReference type="GO" id="GO:0005840">
    <property type="term" value="C:ribosome"/>
    <property type="evidence" value="ECO:0007669"/>
    <property type="project" value="UniProtKB-KW"/>
</dbReference>
<evidence type="ECO:0000256" key="2">
    <source>
        <dbReference type="ARBA" id="ARBA00023274"/>
    </source>
</evidence>
<dbReference type="SUPFAM" id="SSF47060">
    <property type="entry name" value="S15/NS1 RNA-binding domain"/>
    <property type="match status" value="1"/>
</dbReference>